<evidence type="ECO:0008006" key="3">
    <source>
        <dbReference type="Google" id="ProtNLM"/>
    </source>
</evidence>
<dbReference type="RefSeq" id="WP_025361337.1">
    <property type="nucleotide sequence ID" value="NZ_BAAABQ010000009.1"/>
</dbReference>
<reference evidence="1 2" key="1">
    <citation type="submission" date="2020-08" db="EMBL/GenBank/DDBJ databases">
        <title>Genomic Encyclopedia of Archaeal and Bacterial Type Strains, Phase II (KMG-II): from individual species to whole genera.</title>
        <authorList>
            <person name="Goeker M."/>
        </authorList>
    </citation>
    <scope>NUCLEOTIDE SEQUENCE [LARGE SCALE GENOMIC DNA]</scope>
    <source>
        <strain evidence="1 2">DSM 43850</strain>
    </source>
</reference>
<accession>A0ABR6BX81</accession>
<organism evidence="1 2">
    <name type="scientific">Kutzneria viridogrisea</name>
    <dbReference type="NCBI Taxonomy" id="47990"/>
    <lineage>
        <taxon>Bacteria</taxon>
        <taxon>Bacillati</taxon>
        <taxon>Actinomycetota</taxon>
        <taxon>Actinomycetes</taxon>
        <taxon>Pseudonocardiales</taxon>
        <taxon>Pseudonocardiaceae</taxon>
        <taxon>Kutzneria</taxon>
    </lineage>
</organism>
<dbReference type="InterPro" id="IPR022536">
    <property type="entry name" value="EspC"/>
</dbReference>
<sequence length="105" mass="11022">MSGSVKVDGQSLTTLSNYFRELDETAANGYRTRLDSVHISGDLTGRACPQAGDAVKKAMQALSANVKDFGSHAEDICAGLRNTAKNYSDTDSAHAANLSNQGGDL</sequence>
<evidence type="ECO:0000313" key="1">
    <source>
        <dbReference type="EMBL" id="MBA8931497.1"/>
    </source>
</evidence>
<keyword evidence="2" id="KW-1185">Reference proteome</keyword>
<dbReference type="Gene3D" id="1.10.287.1060">
    <property type="entry name" value="ESAT-6-like"/>
    <property type="match status" value="1"/>
</dbReference>
<dbReference type="Proteomes" id="UP000517916">
    <property type="component" value="Unassembled WGS sequence"/>
</dbReference>
<comment type="caution">
    <text evidence="1">The sequence shown here is derived from an EMBL/GenBank/DDBJ whole genome shotgun (WGS) entry which is preliminary data.</text>
</comment>
<dbReference type="Pfam" id="PF10824">
    <property type="entry name" value="T7SS_ESX_EspC"/>
    <property type="match status" value="1"/>
</dbReference>
<dbReference type="EMBL" id="JACJID010000009">
    <property type="protein sequence ID" value="MBA8931497.1"/>
    <property type="molecule type" value="Genomic_DNA"/>
</dbReference>
<gene>
    <name evidence="1" type="ORF">BC739_008749</name>
</gene>
<protein>
    <recommendedName>
        <fullName evidence="3">Excreted virulence factor EspC, type VII ESX diderm</fullName>
    </recommendedName>
</protein>
<proteinExistence type="predicted"/>
<name>A0ABR6BX81_9PSEU</name>
<evidence type="ECO:0000313" key="2">
    <source>
        <dbReference type="Proteomes" id="UP000517916"/>
    </source>
</evidence>